<dbReference type="RefSeq" id="WP_070067616.1">
    <property type="nucleotide sequence ID" value="NZ_MJUW02000101.1"/>
</dbReference>
<reference evidence="1 2" key="1">
    <citation type="journal article" date="2016" name="Genome Announc.">
        <title>Draft Genome Sequence of the Anaerobic Ammonium-Oxidizing Bacterium 'Candidatus Brocadia sp. 40'.</title>
        <authorList>
            <person name="Ali M."/>
            <person name="Haroon M.F."/>
            <person name="Narita Y."/>
            <person name="Zhang L."/>
            <person name="Rangel Shaw D."/>
            <person name="Okabe S."/>
            <person name="Saikaly P.E."/>
        </authorList>
    </citation>
    <scope>NUCLEOTIDE SEQUENCE [LARGE SCALE GENOMIC DNA]</scope>
    <source>
        <strain evidence="1 2">40</strain>
    </source>
</reference>
<evidence type="ECO:0000313" key="2">
    <source>
        <dbReference type="Proteomes" id="UP000242219"/>
    </source>
</evidence>
<gene>
    <name evidence="1" type="ORF">BIY37_09650</name>
</gene>
<dbReference type="EMBL" id="MJUW02000101">
    <property type="protein sequence ID" value="OQD45170.1"/>
    <property type="molecule type" value="Genomic_DNA"/>
</dbReference>
<sequence>MKIDQASEPGTIIMDVLIEAIKREQESYDYYYRAALQAAKPATRKMLLTLAEWEKGHIAELTKHVLELKSQKEIDRAITGGL</sequence>
<dbReference type="SUPFAM" id="SSF47240">
    <property type="entry name" value="Ferritin-like"/>
    <property type="match status" value="1"/>
</dbReference>
<dbReference type="InterPro" id="IPR012347">
    <property type="entry name" value="Ferritin-like"/>
</dbReference>
<keyword evidence="2" id="KW-1185">Reference proteome</keyword>
<evidence type="ECO:0008006" key="3">
    <source>
        <dbReference type="Google" id="ProtNLM"/>
    </source>
</evidence>
<protein>
    <recommendedName>
        <fullName evidence="3">Rubrerythrin diiron-binding domain-containing protein</fullName>
    </recommendedName>
</protein>
<dbReference type="Gene3D" id="1.20.1260.10">
    <property type="match status" value="1"/>
</dbReference>
<dbReference type="Proteomes" id="UP000242219">
    <property type="component" value="Unassembled WGS sequence"/>
</dbReference>
<comment type="caution">
    <text evidence="1">The sequence shown here is derived from an EMBL/GenBank/DDBJ whole genome shotgun (WGS) entry which is preliminary data.</text>
</comment>
<evidence type="ECO:0000313" key="1">
    <source>
        <dbReference type="EMBL" id="OQD45170.1"/>
    </source>
</evidence>
<accession>A0A1V6LYG4</accession>
<name>A0A1V6LYG4_9BACT</name>
<proteinExistence type="predicted"/>
<organism evidence="1 2">
    <name type="scientific">Candidatus Brocadia sapporoensis</name>
    <dbReference type="NCBI Taxonomy" id="392547"/>
    <lineage>
        <taxon>Bacteria</taxon>
        <taxon>Pseudomonadati</taxon>
        <taxon>Planctomycetota</taxon>
        <taxon>Candidatus Brocadiia</taxon>
        <taxon>Candidatus Brocadiales</taxon>
        <taxon>Candidatus Brocadiaceae</taxon>
        <taxon>Candidatus Brocadia</taxon>
    </lineage>
</organism>
<dbReference type="InterPro" id="IPR009078">
    <property type="entry name" value="Ferritin-like_SF"/>
</dbReference>
<dbReference type="AlphaFoldDB" id="A0A1V6LYG4"/>